<dbReference type="GeneTree" id="ENSGT00860000134050"/>
<evidence type="ECO:0000256" key="2">
    <source>
        <dbReference type="SAM" id="Phobius"/>
    </source>
</evidence>
<dbReference type="RefSeq" id="XP_006984534.1">
    <property type="nucleotide sequence ID" value="XM_006984472.4"/>
</dbReference>
<organism evidence="3 4">
    <name type="scientific">Peromyscus maniculatus bairdii</name>
    <name type="common">Prairie deer mouse</name>
    <dbReference type="NCBI Taxonomy" id="230844"/>
    <lineage>
        <taxon>Eukaryota</taxon>
        <taxon>Metazoa</taxon>
        <taxon>Chordata</taxon>
        <taxon>Craniata</taxon>
        <taxon>Vertebrata</taxon>
        <taxon>Euteleostomi</taxon>
        <taxon>Mammalia</taxon>
        <taxon>Eutheria</taxon>
        <taxon>Euarchontoglires</taxon>
        <taxon>Glires</taxon>
        <taxon>Rodentia</taxon>
        <taxon>Myomorpha</taxon>
        <taxon>Muroidea</taxon>
        <taxon>Cricetidae</taxon>
        <taxon>Neotominae</taxon>
        <taxon>Peromyscus</taxon>
    </lineage>
</organism>
<accession>A0A6I9LSX6</accession>
<keyword evidence="2" id="KW-0812">Transmembrane</keyword>
<dbReference type="InterPro" id="IPR038831">
    <property type="entry name" value="SMIM26"/>
</dbReference>
<dbReference type="PANTHER" id="PTHR40386:SF1">
    <property type="entry name" value="SMALL INTEGRAL MEMBRANE PROTEIN 26"/>
    <property type="match status" value="1"/>
</dbReference>
<gene>
    <name evidence="3" type="primary">Smim26</name>
</gene>
<keyword evidence="2" id="KW-0472">Membrane</keyword>
<name>A0A6I9LSX6_PERMB</name>
<feature type="region of interest" description="Disordered" evidence="1">
    <location>
        <begin position="35"/>
        <end position="64"/>
    </location>
</feature>
<keyword evidence="4" id="KW-1185">Reference proteome</keyword>
<dbReference type="GeneID" id="102910045"/>
<keyword evidence="2" id="KW-1133">Transmembrane helix</keyword>
<evidence type="ECO:0000313" key="3">
    <source>
        <dbReference type="Ensembl" id="ENSPEMP00000037315.1"/>
    </source>
</evidence>
<reference evidence="3" key="3">
    <citation type="submission" date="2025-09" db="UniProtKB">
        <authorList>
            <consortium name="Ensembl"/>
        </authorList>
    </citation>
    <scope>IDENTIFICATION</scope>
</reference>
<evidence type="ECO:0000313" key="4">
    <source>
        <dbReference type="Proteomes" id="UP000694547"/>
    </source>
</evidence>
<dbReference type="PANTHER" id="PTHR40386">
    <property type="entry name" value="SMALL INTEGRAL MEMBRANE PROTEIN 26"/>
    <property type="match status" value="1"/>
</dbReference>
<dbReference type="AlphaFoldDB" id="A0A6I9LSX6"/>
<feature type="transmembrane region" description="Helical" evidence="2">
    <location>
        <begin position="12"/>
        <end position="31"/>
    </location>
</feature>
<proteinExistence type="predicted"/>
<dbReference type="OrthoDB" id="9905290at2759"/>
<dbReference type="Ensembl" id="ENSPEMT00000038817.1">
    <property type="protein sequence ID" value="ENSPEMP00000037315.1"/>
    <property type="gene ID" value="ENSPEMG00000025969.1"/>
</dbReference>
<sequence>MHPEQATVWYRRMSVVYAMGAWSVLGSAIFLTRKQKASGDGAEPKDDGSRSESPVSDLERDINEPIEGLSVKTYVKYSEDFVPVTQRIMDYLRSWTSGPGPES</sequence>
<evidence type="ECO:0000256" key="1">
    <source>
        <dbReference type="SAM" id="MobiDB-lite"/>
    </source>
</evidence>
<protein>
    <submittedName>
        <fullName evidence="3">Small integral membrane protein 26</fullName>
    </submittedName>
</protein>
<dbReference type="Proteomes" id="UP000694547">
    <property type="component" value="Chromosome 4"/>
</dbReference>
<reference evidence="3" key="2">
    <citation type="submission" date="2025-08" db="UniProtKB">
        <authorList>
            <consortium name="Ensembl"/>
        </authorList>
    </citation>
    <scope>IDENTIFICATION</scope>
</reference>
<reference evidence="3 4" key="1">
    <citation type="submission" date="2018-10" db="EMBL/GenBank/DDBJ databases">
        <title>Improved assembly of the deer mouse Peromyscus maniculatus genome.</title>
        <authorList>
            <person name="Lassance J.-M."/>
            <person name="Hoekstra H.E."/>
        </authorList>
    </citation>
    <scope>NUCLEOTIDE SEQUENCE [LARGE SCALE GENOMIC DNA]</scope>
</reference>